<dbReference type="RefSeq" id="WP_209944205.1">
    <property type="nucleotide sequence ID" value="NZ_JAFICZ010000001.1"/>
</dbReference>
<dbReference type="Proteomes" id="UP000673383">
    <property type="component" value="Unassembled WGS sequence"/>
</dbReference>
<protein>
    <submittedName>
        <fullName evidence="1">Uncharacterized protein</fullName>
    </submittedName>
</protein>
<evidence type="ECO:0000313" key="2">
    <source>
        <dbReference type="Proteomes" id="UP000673383"/>
    </source>
</evidence>
<accession>A0A8I2C0X3</accession>
<comment type="caution">
    <text evidence="1">The sequence shown here is derived from an EMBL/GenBank/DDBJ whole genome shotgun (WGS) entry which is preliminary data.</text>
</comment>
<reference evidence="1" key="1">
    <citation type="submission" date="2021-02" db="EMBL/GenBank/DDBJ databases">
        <title>Genomic Encyclopedia of Type Strains, Phase IV (KMG-V): Genome sequencing to study the core and pangenomes of soil and plant-associated prokaryotes.</title>
        <authorList>
            <person name="Whitman W."/>
        </authorList>
    </citation>
    <scope>NUCLEOTIDE SEQUENCE</scope>
    <source>
        <strain evidence="1">USDA 406</strain>
    </source>
</reference>
<dbReference type="AlphaFoldDB" id="A0A8I2C0X3"/>
<organism evidence="1 2">
    <name type="scientific">Bradyrhizobium elkanii</name>
    <dbReference type="NCBI Taxonomy" id="29448"/>
    <lineage>
        <taxon>Bacteria</taxon>
        <taxon>Pseudomonadati</taxon>
        <taxon>Pseudomonadota</taxon>
        <taxon>Alphaproteobacteria</taxon>
        <taxon>Hyphomicrobiales</taxon>
        <taxon>Nitrobacteraceae</taxon>
        <taxon>Bradyrhizobium</taxon>
    </lineage>
</organism>
<sequence>MRSYLSADGPRKHRFYEAVEGASAACRPVIDPLAEDAQIARATANAALEIVKSRGHRQKDGADHLALFVTDAYATVTMAYRRAAGTYTIDQEMQQLGTAAVHLLTMATSYMTAQPQPKIPDEDAASCATD</sequence>
<gene>
    <name evidence="1" type="ORF">JOH49_003968</name>
</gene>
<evidence type="ECO:0000313" key="1">
    <source>
        <dbReference type="EMBL" id="MBP1294215.1"/>
    </source>
</evidence>
<proteinExistence type="predicted"/>
<name>A0A8I2C0X3_BRAEL</name>
<dbReference type="EMBL" id="JAFICZ010000001">
    <property type="protein sequence ID" value="MBP1294215.1"/>
    <property type="molecule type" value="Genomic_DNA"/>
</dbReference>